<evidence type="ECO:0000313" key="1">
    <source>
        <dbReference type="EMBL" id="CAD8290256.1"/>
    </source>
</evidence>
<dbReference type="AlphaFoldDB" id="A0A7R9VBF7"/>
<accession>A0A7R9VBF7</accession>
<organism evidence="1">
    <name type="scientific">Chlamydomonas euryale</name>
    <dbReference type="NCBI Taxonomy" id="1486919"/>
    <lineage>
        <taxon>Eukaryota</taxon>
        <taxon>Viridiplantae</taxon>
        <taxon>Chlorophyta</taxon>
        <taxon>core chlorophytes</taxon>
        <taxon>Chlorophyceae</taxon>
        <taxon>CS clade</taxon>
        <taxon>Chlamydomonadales</taxon>
        <taxon>Chlamydomonadaceae</taxon>
        <taxon>Chlamydomonas</taxon>
    </lineage>
</organism>
<sequence>MLGLPIEEMAAIQEGLVEVAGAVSPILLSTEDPPPAQPWPTPASNVSPYNPTWWVQWPRVSGLGFMVQGAGAAQPRPRPASNVQPYNPTWWVQLLCRAWLPSKLNST</sequence>
<name>A0A7R9VBF7_9CHLO</name>
<gene>
    <name evidence="1" type="ORF">CEUR00632_LOCUS10295</name>
</gene>
<protein>
    <submittedName>
        <fullName evidence="1">Uncharacterized protein</fullName>
    </submittedName>
</protein>
<dbReference type="EMBL" id="HBEC01022423">
    <property type="protein sequence ID" value="CAD8290256.1"/>
    <property type="molecule type" value="Transcribed_RNA"/>
</dbReference>
<reference evidence="1" key="1">
    <citation type="submission" date="2021-01" db="EMBL/GenBank/DDBJ databases">
        <authorList>
            <person name="Corre E."/>
            <person name="Pelletier E."/>
            <person name="Niang G."/>
            <person name="Scheremetjew M."/>
            <person name="Finn R."/>
            <person name="Kale V."/>
            <person name="Holt S."/>
            <person name="Cochrane G."/>
            <person name="Meng A."/>
            <person name="Brown T."/>
            <person name="Cohen L."/>
        </authorList>
    </citation>
    <scope>NUCLEOTIDE SEQUENCE</scope>
    <source>
        <strain evidence="1">CCMP219</strain>
    </source>
</reference>
<proteinExistence type="predicted"/>